<accession>A0A9P5X1Z0</accession>
<gene>
    <name evidence="1" type="ORF">P691DRAFT_680386</name>
</gene>
<reference evidence="1" key="1">
    <citation type="submission" date="2020-11" db="EMBL/GenBank/DDBJ databases">
        <authorList>
            <consortium name="DOE Joint Genome Institute"/>
            <person name="Ahrendt S."/>
            <person name="Riley R."/>
            <person name="Andreopoulos W."/>
            <person name="Labutti K."/>
            <person name="Pangilinan J."/>
            <person name="Ruiz-Duenas F.J."/>
            <person name="Barrasa J.M."/>
            <person name="Sanchez-Garcia M."/>
            <person name="Camarero S."/>
            <person name="Miyauchi S."/>
            <person name="Serrano A."/>
            <person name="Linde D."/>
            <person name="Babiker R."/>
            <person name="Drula E."/>
            <person name="Ayuso-Fernandez I."/>
            <person name="Pacheco R."/>
            <person name="Padilla G."/>
            <person name="Ferreira P."/>
            <person name="Barriuso J."/>
            <person name="Kellner H."/>
            <person name="Castanera R."/>
            <person name="Alfaro M."/>
            <person name="Ramirez L."/>
            <person name="Pisabarro A.G."/>
            <person name="Kuo A."/>
            <person name="Tritt A."/>
            <person name="Lipzen A."/>
            <person name="He G."/>
            <person name="Yan M."/>
            <person name="Ng V."/>
            <person name="Cullen D."/>
            <person name="Martin F."/>
            <person name="Rosso M.-N."/>
            <person name="Henrissat B."/>
            <person name="Hibbett D."/>
            <person name="Martinez A.T."/>
            <person name="Grigoriev I.V."/>
        </authorList>
    </citation>
    <scope>NUCLEOTIDE SEQUENCE</scope>
    <source>
        <strain evidence="1">MF-IS2</strain>
    </source>
</reference>
<sequence>MARCCCINPKASPPVPPTPAGSHTGKCINCFGPHSADDQCCPYWCHWYNHIYCHYF</sequence>
<organism evidence="1 2">
    <name type="scientific">Macrolepiota fuliginosa MF-IS2</name>
    <dbReference type="NCBI Taxonomy" id="1400762"/>
    <lineage>
        <taxon>Eukaryota</taxon>
        <taxon>Fungi</taxon>
        <taxon>Dikarya</taxon>
        <taxon>Basidiomycota</taxon>
        <taxon>Agaricomycotina</taxon>
        <taxon>Agaricomycetes</taxon>
        <taxon>Agaricomycetidae</taxon>
        <taxon>Agaricales</taxon>
        <taxon>Agaricineae</taxon>
        <taxon>Agaricaceae</taxon>
        <taxon>Macrolepiota</taxon>
    </lineage>
</organism>
<dbReference type="AlphaFoldDB" id="A0A9P5X1Z0"/>
<dbReference type="EMBL" id="MU151530">
    <property type="protein sequence ID" value="KAF9443023.1"/>
    <property type="molecule type" value="Genomic_DNA"/>
</dbReference>
<dbReference type="Proteomes" id="UP000807342">
    <property type="component" value="Unassembled WGS sequence"/>
</dbReference>
<evidence type="ECO:0000313" key="2">
    <source>
        <dbReference type="Proteomes" id="UP000807342"/>
    </source>
</evidence>
<proteinExistence type="predicted"/>
<name>A0A9P5X1Z0_9AGAR</name>
<keyword evidence="2" id="KW-1185">Reference proteome</keyword>
<evidence type="ECO:0000313" key="1">
    <source>
        <dbReference type="EMBL" id="KAF9443023.1"/>
    </source>
</evidence>
<comment type="caution">
    <text evidence="1">The sequence shown here is derived from an EMBL/GenBank/DDBJ whole genome shotgun (WGS) entry which is preliminary data.</text>
</comment>
<protein>
    <submittedName>
        <fullName evidence="1">Uncharacterized protein</fullName>
    </submittedName>
</protein>